<dbReference type="Gene3D" id="1.10.12.10">
    <property type="entry name" value="Lyase 2-enoyl-coa Hydratase, Chain A, domain 2"/>
    <property type="match status" value="1"/>
</dbReference>
<accession>A0A9P0MNU5</accession>
<keyword evidence="5" id="KW-1185">Reference proteome</keyword>
<dbReference type="Pfam" id="PF00378">
    <property type="entry name" value="ECH_1"/>
    <property type="match status" value="1"/>
</dbReference>
<dbReference type="Proteomes" id="UP001152798">
    <property type="component" value="Chromosome 4"/>
</dbReference>
<evidence type="ECO:0000313" key="4">
    <source>
        <dbReference type="EMBL" id="CAH1399489.1"/>
    </source>
</evidence>
<sequence length="265" mass="29856">MESVVDKSEIIVQYSGPVQIIKFNRPHKKNALNSEAYYILRKALQDAAENDDIKITFVTGVGDYFSSGNDFSQSPKVDEDIDITIRNRISSVREFLRCLIDHPKILIALVNGPAIGIAVTMLPLFDLVYALETATFKTPFSSLGITAEGCSTYTFSRCLGKSLAAKMLYFNYTMSAKEAKDCGFVADIITNKDLPQFMDEIQTFGELPLKALVYTKEMSRSHDLKSLHYANSIEAEKLVERFQSEDFMNAMLKLRERKITGRSKL</sequence>
<proteinExistence type="predicted"/>
<keyword evidence="2" id="KW-0576">Peroxisome</keyword>
<name>A0A9P0MNU5_NEZVI</name>
<dbReference type="AlphaFoldDB" id="A0A9P0MNU5"/>
<dbReference type="SUPFAM" id="SSF52096">
    <property type="entry name" value="ClpP/crotonase"/>
    <property type="match status" value="1"/>
</dbReference>
<protein>
    <recommendedName>
        <fullName evidence="6">Enoyl-CoA delta isomerase 2, mitochondrial</fullName>
    </recommendedName>
</protein>
<dbReference type="Gene3D" id="3.90.226.10">
    <property type="entry name" value="2-enoyl-CoA Hydratase, Chain A, domain 1"/>
    <property type="match status" value="1"/>
</dbReference>
<dbReference type="InterPro" id="IPR051053">
    <property type="entry name" value="ECH/Chromodomain_protein"/>
</dbReference>
<organism evidence="4 5">
    <name type="scientific">Nezara viridula</name>
    <name type="common">Southern green stink bug</name>
    <name type="synonym">Cimex viridulus</name>
    <dbReference type="NCBI Taxonomy" id="85310"/>
    <lineage>
        <taxon>Eukaryota</taxon>
        <taxon>Metazoa</taxon>
        <taxon>Ecdysozoa</taxon>
        <taxon>Arthropoda</taxon>
        <taxon>Hexapoda</taxon>
        <taxon>Insecta</taxon>
        <taxon>Pterygota</taxon>
        <taxon>Neoptera</taxon>
        <taxon>Paraneoptera</taxon>
        <taxon>Hemiptera</taxon>
        <taxon>Heteroptera</taxon>
        <taxon>Panheteroptera</taxon>
        <taxon>Pentatomomorpha</taxon>
        <taxon>Pentatomoidea</taxon>
        <taxon>Pentatomidae</taxon>
        <taxon>Pentatominae</taxon>
        <taxon>Nezara</taxon>
    </lineage>
</organism>
<keyword evidence="3" id="KW-0413">Isomerase</keyword>
<evidence type="ECO:0000256" key="2">
    <source>
        <dbReference type="ARBA" id="ARBA00023140"/>
    </source>
</evidence>
<dbReference type="GO" id="GO:0004165">
    <property type="term" value="F:delta(3)-delta(2)-enoyl-CoA isomerase activity"/>
    <property type="evidence" value="ECO:0007669"/>
    <property type="project" value="UniProtKB-ARBA"/>
</dbReference>
<dbReference type="OrthoDB" id="409763at2759"/>
<dbReference type="GO" id="GO:0005777">
    <property type="term" value="C:peroxisome"/>
    <property type="evidence" value="ECO:0007669"/>
    <property type="project" value="UniProtKB-SubCell"/>
</dbReference>
<reference evidence="4" key="1">
    <citation type="submission" date="2022-01" db="EMBL/GenBank/DDBJ databases">
        <authorList>
            <person name="King R."/>
        </authorList>
    </citation>
    <scope>NUCLEOTIDE SEQUENCE</scope>
</reference>
<dbReference type="EMBL" id="OV725080">
    <property type="protein sequence ID" value="CAH1399489.1"/>
    <property type="molecule type" value="Genomic_DNA"/>
</dbReference>
<gene>
    <name evidence="4" type="ORF">NEZAVI_LOCUS8926</name>
</gene>
<dbReference type="InterPro" id="IPR001753">
    <property type="entry name" value="Enoyl-CoA_hydra/iso"/>
</dbReference>
<evidence type="ECO:0000256" key="1">
    <source>
        <dbReference type="ARBA" id="ARBA00004275"/>
    </source>
</evidence>
<dbReference type="InterPro" id="IPR029045">
    <property type="entry name" value="ClpP/crotonase-like_dom_sf"/>
</dbReference>
<dbReference type="InterPro" id="IPR014748">
    <property type="entry name" value="Enoyl-CoA_hydra_C"/>
</dbReference>
<dbReference type="PANTHER" id="PTHR43684">
    <property type="match status" value="1"/>
</dbReference>
<dbReference type="PANTHER" id="PTHR43684:SF1">
    <property type="entry name" value="ENOYL-COA DELTA ISOMERASE 2"/>
    <property type="match status" value="1"/>
</dbReference>
<evidence type="ECO:0008006" key="6">
    <source>
        <dbReference type="Google" id="ProtNLM"/>
    </source>
</evidence>
<evidence type="ECO:0000256" key="3">
    <source>
        <dbReference type="ARBA" id="ARBA00023235"/>
    </source>
</evidence>
<evidence type="ECO:0000313" key="5">
    <source>
        <dbReference type="Proteomes" id="UP001152798"/>
    </source>
</evidence>
<comment type="subcellular location">
    <subcellularLocation>
        <location evidence="1">Peroxisome</location>
    </subcellularLocation>
</comment>
<dbReference type="CDD" id="cd06558">
    <property type="entry name" value="crotonase-like"/>
    <property type="match status" value="1"/>
</dbReference>